<dbReference type="Pfam" id="PF00753">
    <property type="entry name" value="Lactamase_B"/>
    <property type="match status" value="1"/>
</dbReference>
<dbReference type="InterPro" id="IPR036866">
    <property type="entry name" value="RibonucZ/Hydroxyglut_hydro"/>
</dbReference>
<organism evidence="4">
    <name type="scientific">uncultured Sphingomonadaceae bacterium</name>
    <dbReference type="NCBI Taxonomy" id="169976"/>
    <lineage>
        <taxon>Bacteria</taxon>
        <taxon>Pseudomonadati</taxon>
        <taxon>Pseudomonadota</taxon>
        <taxon>Alphaproteobacteria</taxon>
        <taxon>Sphingomonadales</taxon>
        <taxon>Sphingomonadaceae</taxon>
        <taxon>environmental samples</taxon>
    </lineage>
</organism>
<dbReference type="AlphaFoldDB" id="A0A6J4SAE7"/>
<dbReference type="EMBL" id="CADCVX010000115">
    <property type="protein sequence ID" value="CAA9490371.1"/>
    <property type="molecule type" value="Genomic_DNA"/>
</dbReference>
<gene>
    <name evidence="4" type="ORF">AVDCRST_MAG91-512</name>
</gene>
<comment type="similarity">
    <text evidence="1">Belongs to the metallo-beta-lactamase superfamily. Class-B beta-lactamase family.</text>
</comment>
<dbReference type="PANTHER" id="PTHR42951">
    <property type="entry name" value="METALLO-BETA-LACTAMASE DOMAIN-CONTAINING"/>
    <property type="match status" value="1"/>
</dbReference>
<keyword evidence="4" id="KW-0378">Hydrolase</keyword>
<evidence type="ECO:0000256" key="1">
    <source>
        <dbReference type="ARBA" id="ARBA00005250"/>
    </source>
</evidence>
<feature type="chain" id="PRO_5027008897" evidence="2">
    <location>
        <begin position="31"/>
        <end position="314"/>
    </location>
</feature>
<dbReference type="GO" id="GO:0017001">
    <property type="term" value="P:antibiotic catabolic process"/>
    <property type="evidence" value="ECO:0007669"/>
    <property type="project" value="UniProtKB-ARBA"/>
</dbReference>
<dbReference type="GO" id="GO:0016787">
    <property type="term" value="F:hydrolase activity"/>
    <property type="evidence" value="ECO:0007669"/>
    <property type="project" value="UniProtKB-KW"/>
</dbReference>
<reference evidence="4" key="1">
    <citation type="submission" date="2020-02" db="EMBL/GenBank/DDBJ databases">
        <authorList>
            <person name="Meier V. D."/>
        </authorList>
    </citation>
    <scope>NUCLEOTIDE SEQUENCE</scope>
    <source>
        <strain evidence="4">AVDCRST_MAG91</strain>
    </source>
</reference>
<dbReference type="InterPro" id="IPR001279">
    <property type="entry name" value="Metallo-B-lactamas"/>
</dbReference>
<sequence length="314" mass="33136">MTRSRWQVSASFGRAALAMSAFAVPSVAHAQASSPYETINAAAAKDQIVATPLRGGVTMLQGSGGNMVVLSGPDGLLMVDTGIAISQQKIRRALDRLGKGSLRHVVSTHWHWDHTDGNGWARRAGASIHAHPNTIARLSRTLRVVEWEHTFTPVAAEALPNVPVTAEKRLTQNGETIIISPYAAGHTDGDLSVRFVKADVLAVGDTWWNGHYPFIDYVGGGGIDGVIAQAEASIALAGPGTQIVPGHGPVGSRADLVAYRDMLVDIRGRVAALKAAGRSLKEAVAAKPTAAYDAKWGTSLISPALFTTLVYRGI</sequence>
<dbReference type="InterPro" id="IPR050855">
    <property type="entry name" value="NDM-1-like"/>
</dbReference>
<evidence type="ECO:0000313" key="4">
    <source>
        <dbReference type="EMBL" id="CAA9490371.1"/>
    </source>
</evidence>
<feature type="signal peptide" evidence="2">
    <location>
        <begin position="1"/>
        <end position="30"/>
    </location>
</feature>
<evidence type="ECO:0000259" key="3">
    <source>
        <dbReference type="SMART" id="SM00849"/>
    </source>
</evidence>
<proteinExistence type="inferred from homology"/>
<dbReference type="SUPFAM" id="SSF56281">
    <property type="entry name" value="Metallo-hydrolase/oxidoreductase"/>
    <property type="match status" value="1"/>
</dbReference>
<keyword evidence="2" id="KW-0732">Signal</keyword>
<protein>
    <submittedName>
        <fullName evidence="4">MBL-fold metallo-hydrolase superfamily</fullName>
    </submittedName>
</protein>
<dbReference type="PANTHER" id="PTHR42951:SF4">
    <property type="entry name" value="ACYL-COENZYME A THIOESTERASE MBLAC2"/>
    <property type="match status" value="1"/>
</dbReference>
<name>A0A6J4SAE7_9SPHN</name>
<dbReference type="SMART" id="SM00849">
    <property type="entry name" value="Lactamase_B"/>
    <property type="match status" value="1"/>
</dbReference>
<accession>A0A6J4SAE7</accession>
<evidence type="ECO:0000256" key="2">
    <source>
        <dbReference type="SAM" id="SignalP"/>
    </source>
</evidence>
<dbReference type="Gene3D" id="3.60.15.10">
    <property type="entry name" value="Ribonuclease Z/Hydroxyacylglutathione hydrolase-like"/>
    <property type="match status" value="1"/>
</dbReference>
<feature type="domain" description="Metallo-beta-lactamase" evidence="3">
    <location>
        <begin position="64"/>
        <end position="247"/>
    </location>
</feature>